<evidence type="ECO:0000313" key="1">
    <source>
        <dbReference type="EMBL" id="MEQ2264217.1"/>
    </source>
</evidence>
<organism evidence="1 2">
    <name type="scientific">Xenotaenia resolanae</name>
    <dbReference type="NCBI Taxonomy" id="208358"/>
    <lineage>
        <taxon>Eukaryota</taxon>
        <taxon>Metazoa</taxon>
        <taxon>Chordata</taxon>
        <taxon>Craniata</taxon>
        <taxon>Vertebrata</taxon>
        <taxon>Euteleostomi</taxon>
        <taxon>Actinopterygii</taxon>
        <taxon>Neopterygii</taxon>
        <taxon>Teleostei</taxon>
        <taxon>Neoteleostei</taxon>
        <taxon>Acanthomorphata</taxon>
        <taxon>Ovalentaria</taxon>
        <taxon>Atherinomorphae</taxon>
        <taxon>Cyprinodontiformes</taxon>
        <taxon>Goodeidae</taxon>
        <taxon>Xenotaenia</taxon>
    </lineage>
</organism>
<comment type="caution">
    <text evidence="1">The sequence shown here is derived from an EMBL/GenBank/DDBJ whole genome shotgun (WGS) entry which is preliminary data.</text>
</comment>
<dbReference type="EMBL" id="JAHRIM010030048">
    <property type="protein sequence ID" value="MEQ2264217.1"/>
    <property type="molecule type" value="Genomic_DNA"/>
</dbReference>
<reference evidence="1 2" key="1">
    <citation type="submission" date="2021-06" db="EMBL/GenBank/DDBJ databases">
        <authorList>
            <person name="Palmer J.M."/>
        </authorList>
    </citation>
    <scope>NUCLEOTIDE SEQUENCE [LARGE SCALE GENOMIC DNA]</scope>
    <source>
        <strain evidence="1 2">XR_2019</strain>
        <tissue evidence="1">Muscle</tissue>
    </source>
</reference>
<name>A0ABV0W6W7_9TELE</name>
<proteinExistence type="predicted"/>
<dbReference type="Proteomes" id="UP001444071">
    <property type="component" value="Unassembled WGS sequence"/>
</dbReference>
<accession>A0ABV0W6W7</accession>
<sequence>MGKGECLKDAGNGENNVFGEYFEHRRLGTTITLKEIRPSCVRSCWLLRADSSSKYEENLRHVLSHENYLGYVDPSHAKSQLKSLNGVKKHTYCFTHLLKKTKKKKYTTLYEKS</sequence>
<protein>
    <submittedName>
        <fullName evidence="1">Uncharacterized protein</fullName>
    </submittedName>
</protein>
<keyword evidence="2" id="KW-1185">Reference proteome</keyword>
<gene>
    <name evidence="1" type="ORF">XENORESO_006037</name>
</gene>
<evidence type="ECO:0000313" key="2">
    <source>
        <dbReference type="Proteomes" id="UP001444071"/>
    </source>
</evidence>